<protein>
    <submittedName>
        <fullName evidence="4">DUF6287 domain-containing protein</fullName>
    </submittedName>
</protein>
<organism evidence="4 5">
    <name type="scientific">Fructobacillus apis</name>
    <dbReference type="NCBI Taxonomy" id="2935017"/>
    <lineage>
        <taxon>Bacteria</taxon>
        <taxon>Bacillati</taxon>
        <taxon>Bacillota</taxon>
        <taxon>Bacilli</taxon>
        <taxon>Lactobacillales</taxon>
        <taxon>Lactobacillaceae</taxon>
        <taxon>Fructobacillus</taxon>
    </lineage>
</organism>
<feature type="region of interest" description="Disordered" evidence="1">
    <location>
        <begin position="36"/>
        <end position="55"/>
    </location>
</feature>
<evidence type="ECO:0000259" key="3">
    <source>
        <dbReference type="Pfam" id="PF19804"/>
    </source>
</evidence>
<dbReference type="EMBL" id="JAMWYK010000007">
    <property type="protein sequence ID" value="MCO0832586.1"/>
    <property type="molecule type" value="Genomic_DNA"/>
</dbReference>
<reference evidence="4 5" key="1">
    <citation type="submission" date="2022-06" db="EMBL/GenBank/DDBJ databases">
        <title>Fructobacillus taiwanensis sp. nov., isolated from the honeybee.</title>
        <authorList>
            <person name="Chen Y.-S."/>
            <person name="Wang L.-T."/>
            <person name="Lee Y.-S."/>
            <person name="Chang Y.-C."/>
            <person name="Wu H.-C."/>
            <person name="Liao C.-Y."/>
            <person name="Chen W.-H."/>
            <person name="Deng J.-N."/>
            <person name="Wang Y.-H."/>
        </authorList>
    </citation>
    <scope>NUCLEOTIDE SEQUENCE [LARGE SCALE GENOMIC DNA]</scope>
    <source>
        <strain evidence="4 5">W13</strain>
    </source>
</reference>
<dbReference type="Proteomes" id="UP001523234">
    <property type="component" value="Unassembled WGS sequence"/>
</dbReference>
<evidence type="ECO:0000313" key="4">
    <source>
        <dbReference type="EMBL" id="MCO0832586.1"/>
    </source>
</evidence>
<name>A0ABT0ZRG8_9LACO</name>
<feature type="transmembrane region" description="Helical" evidence="2">
    <location>
        <begin position="6"/>
        <end position="26"/>
    </location>
</feature>
<keyword evidence="2" id="KW-1133">Transmembrane helix</keyword>
<feature type="domain" description="DUF6287" evidence="3">
    <location>
        <begin position="58"/>
        <end position="90"/>
    </location>
</feature>
<keyword evidence="5" id="KW-1185">Reference proteome</keyword>
<comment type="caution">
    <text evidence="4">The sequence shown here is derived from an EMBL/GenBank/DDBJ whole genome shotgun (WGS) entry which is preliminary data.</text>
</comment>
<sequence>MQSKTVRYLIIAVAAVCALFAGYHYIHTISDDDKVKKTTPAKKSTKKTSQNDDKTAKGMDLAAIKSGDFRSVVGTWKNPAGDTFVFDKNGLVSLTSNGETRSDREVFLASVDSIPAASIDKGMLKTFIGPKDHNVGPSGAVSTYFIPANVKLDGTSNPSVDRIYSGQQMDDHNIFTKVD</sequence>
<accession>A0ABT0ZRG8</accession>
<keyword evidence="2" id="KW-0472">Membrane</keyword>
<gene>
    <name evidence="4" type="ORF">NFX39_05770</name>
</gene>
<dbReference type="Pfam" id="PF19804">
    <property type="entry name" value="DUF6287"/>
    <property type="match status" value="1"/>
</dbReference>
<evidence type="ECO:0000256" key="2">
    <source>
        <dbReference type="SAM" id="Phobius"/>
    </source>
</evidence>
<proteinExistence type="predicted"/>
<dbReference type="InterPro" id="IPR046254">
    <property type="entry name" value="DUF6287"/>
</dbReference>
<dbReference type="RefSeq" id="WP_252443889.1">
    <property type="nucleotide sequence ID" value="NZ_JAMWYK010000007.1"/>
</dbReference>
<evidence type="ECO:0000256" key="1">
    <source>
        <dbReference type="SAM" id="MobiDB-lite"/>
    </source>
</evidence>
<keyword evidence="2" id="KW-0812">Transmembrane</keyword>
<feature type="compositionally biased region" description="Basic residues" evidence="1">
    <location>
        <begin position="37"/>
        <end position="46"/>
    </location>
</feature>
<evidence type="ECO:0000313" key="5">
    <source>
        <dbReference type="Proteomes" id="UP001523234"/>
    </source>
</evidence>